<protein>
    <submittedName>
        <fullName evidence="2">Uncharacterized protein</fullName>
    </submittedName>
</protein>
<dbReference type="AlphaFoldDB" id="A0A0L0UIE9"/>
<organism evidence="2 3">
    <name type="scientific">Puccinia striiformis f. sp. tritici PST-78</name>
    <dbReference type="NCBI Taxonomy" id="1165861"/>
    <lineage>
        <taxon>Eukaryota</taxon>
        <taxon>Fungi</taxon>
        <taxon>Dikarya</taxon>
        <taxon>Basidiomycota</taxon>
        <taxon>Pucciniomycotina</taxon>
        <taxon>Pucciniomycetes</taxon>
        <taxon>Pucciniales</taxon>
        <taxon>Pucciniaceae</taxon>
        <taxon>Puccinia</taxon>
    </lineage>
</organism>
<evidence type="ECO:0000256" key="1">
    <source>
        <dbReference type="SAM" id="Coils"/>
    </source>
</evidence>
<dbReference type="EMBL" id="AJIL01009593">
    <property type="protein sequence ID" value="KNE86459.1"/>
    <property type="molecule type" value="Genomic_DNA"/>
</dbReference>
<feature type="non-terminal residue" evidence="2">
    <location>
        <position position="1"/>
    </location>
</feature>
<feature type="coiled-coil region" evidence="1">
    <location>
        <begin position="80"/>
        <end position="107"/>
    </location>
</feature>
<name>A0A0L0UIE9_9BASI</name>
<evidence type="ECO:0000313" key="2">
    <source>
        <dbReference type="EMBL" id="KNE86459.1"/>
    </source>
</evidence>
<dbReference type="Proteomes" id="UP000054564">
    <property type="component" value="Unassembled WGS sequence"/>
</dbReference>
<keyword evidence="1" id="KW-0175">Coiled coil</keyword>
<proteinExistence type="predicted"/>
<comment type="caution">
    <text evidence="2">The sequence shown here is derived from an EMBL/GenBank/DDBJ whole genome shotgun (WGS) entry which is preliminary data.</text>
</comment>
<gene>
    <name evidence="2" type="ORF">PSTG_20180</name>
</gene>
<accession>A0A0L0UIE9</accession>
<keyword evidence="3" id="KW-1185">Reference proteome</keyword>
<reference evidence="3" key="1">
    <citation type="submission" date="2014-03" db="EMBL/GenBank/DDBJ databases">
        <title>The Genome Sequence of Puccinia striiformis f. sp. tritici PST-78.</title>
        <authorList>
            <consortium name="The Broad Institute Genome Sequencing Platform"/>
            <person name="Cuomo C."/>
            <person name="Hulbert S."/>
            <person name="Chen X."/>
            <person name="Walker B."/>
            <person name="Young S.K."/>
            <person name="Zeng Q."/>
            <person name="Gargeya S."/>
            <person name="Fitzgerald M."/>
            <person name="Haas B."/>
            <person name="Abouelleil A."/>
            <person name="Alvarado L."/>
            <person name="Arachchi H.M."/>
            <person name="Berlin A.M."/>
            <person name="Chapman S.B."/>
            <person name="Goldberg J."/>
            <person name="Griggs A."/>
            <person name="Gujja S."/>
            <person name="Hansen M."/>
            <person name="Howarth C."/>
            <person name="Imamovic A."/>
            <person name="Larimer J."/>
            <person name="McCowan C."/>
            <person name="Montmayeur A."/>
            <person name="Murphy C."/>
            <person name="Neiman D."/>
            <person name="Pearson M."/>
            <person name="Priest M."/>
            <person name="Roberts A."/>
            <person name="Saif S."/>
            <person name="Shea T."/>
            <person name="Sisk P."/>
            <person name="Sykes S."/>
            <person name="Wortman J."/>
            <person name="Nusbaum C."/>
            <person name="Birren B."/>
        </authorList>
    </citation>
    <scope>NUCLEOTIDE SEQUENCE [LARGE SCALE GENOMIC DNA]</scope>
    <source>
        <strain evidence="3">race PST-78</strain>
    </source>
</reference>
<evidence type="ECO:0000313" key="3">
    <source>
        <dbReference type="Proteomes" id="UP000054564"/>
    </source>
</evidence>
<sequence>EWAQALCAVLAPEAGRAILAPDTRHAIRRGHAIRLVRGPLDANALVGRLEHLLGLGVHLGAVEEHGRRILEMVISDKIANLELEVALQMYRERVDRLDERLHEFRQSQELP</sequence>